<evidence type="ECO:0000313" key="16">
    <source>
        <dbReference type="Proteomes" id="UP000639338"/>
    </source>
</evidence>
<keyword evidence="16" id="KW-1185">Reference proteome</keyword>
<reference evidence="15 16" key="1">
    <citation type="submission" date="2020-08" db="EMBL/GenBank/DDBJ databases">
        <title>Aphidius gifuensis genome sequencing and assembly.</title>
        <authorList>
            <person name="Du Z."/>
        </authorList>
    </citation>
    <scope>NUCLEOTIDE SEQUENCE [LARGE SCALE GENOMIC DNA]</scope>
    <source>
        <strain evidence="15">YNYX2018</strain>
        <tissue evidence="15">Adults</tissue>
    </source>
</reference>
<dbReference type="PANTHER" id="PTHR24292:SF54">
    <property type="entry name" value="CYP9F3-RELATED"/>
    <property type="match status" value="1"/>
</dbReference>
<evidence type="ECO:0000256" key="4">
    <source>
        <dbReference type="ARBA" id="ARBA00010617"/>
    </source>
</evidence>
<dbReference type="GO" id="GO:0016705">
    <property type="term" value="F:oxidoreductase activity, acting on paired donors, with incorporation or reduction of molecular oxygen"/>
    <property type="evidence" value="ECO:0007669"/>
    <property type="project" value="InterPro"/>
</dbReference>
<keyword evidence="10 13" id="KW-0408">Iron</keyword>
<accession>A0A835CKM2</accession>
<dbReference type="PRINTS" id="PR00385">
    <property type="entry name" value="P450"/>
</dbReference>
<evidence type="ECO:0000256" key="10">
    <source>
        <dbReference type="ARBA" id="ARBA00023004"/>
    </source>
</evidence>
<sequence length="523" mass="60582">MDIWTVLLSILVIIIVYLHYEYGKVKYFEKHGIPHNKPWPLLGNIGALLLKRRSMFYYIQDLYNLNKDAQYVGFYDFANPTFIIRNPKLIKSITIKNFDHFVNHHAVVDAEMEPLFGNNLPSLHDDRWREVRNLLTPAFTSSKMKGMFKLMLNIGENFVDYLVEDSKNKPLEINSKDAFCRYTNDVIATCAFGISINSMKDKDNQFYALGRKATNFDVLALIKMLCIHNFPNLSKLFNIQIIDSKVNEFFQKIVEDTIRSRDEKRITRPDMIQLMMETRANETLSIQDMTSQAFIFFFGGFEASSSLMSFVVHEIAANPEVQKKLQKEIDEMFKKTNGDVTYEAVNGLVYLDAVINEALRCYPIIGVNDRVCTKSFELPPTLPGKKPLRLEPGDRILFPVYPIQRDPIYFDDPDKFNPDRFIEDPQGTLHSPAYMPFGLGNYIFNNYFKNRILLLIVLKFFSGPRMCIGNRFALLETKVLLVYLVAKCQLKPSKKMRMPLELSNAMTMTAKGGFWLEIQPRKK</sequence>
<evidence type="ECO:0000313" key="15">
    <source>
        <dbReference type="EMBL" id="KAF7987347.1"/>
    </source>
</evidence>
<keyword evidence="14" id="KW-1133">Transmembrane helix</keyword>
<evidence type="ECO:0000256" key="9">
    <source>
        <dbReference type="ARBA" id="ARBA00023002"/>
    </source>
</evidence>
<dbReference type="InterPro" id="IPR001128">
    <property type="entry name" value="Cyt_P450"/>
</dbReference>
<organism evidence="15 16">
    <name type="scientific">Aphidius gifuensis</name>
    <name type="common">Parasitoid wasp</name>
    <dbReference type="NCBI Taxonomy" id="684658"/>
    <lineage>
        <taxon>Eukaryota</taxon>
        <taxon>Metazoa</taxon>
        <taxon>Ecdysozoa</taxon>
        <taxon>Arthropoda</taxon>
        <taxon>Hexapoda</taxon>
        <taxon>Insecta</taxon>
        <taxon>Pterygota</taxon>
        <taxon>Neoptera</taxon>
        <taxon>Endopterygota</taxon>
        <taxon>Hymenoptera</taxon>
        <taxon>Apocrita</taxon>
        <taxon>Ichneumonoidea</taxon>
        <taxon>Braconidae</taxon>
        <taxon>Aphidiinae</taxon>
        <taxon>Aphidius</taxon>
    </lineage>
</organism>
<evidence type="ECO:0000256" key="8">
    <source>
        <dbReference type="ARBA" id="ARBA00022848"/>
    </source>
</evidence>
<dbReference type="AlphaFoldDB" id="A0A835CKM2"/>
<protein>
    <recommendedName>
        <fullName evidence="17">Cytochrome P450</fullName>
    </recommendedName>
</protein>
<dbReference type="SUPFAM" id="SSF48264">
    <property type="entry name" value="Cytochrome P450"/>
    <property type="match status" value="1"/>
</dbReference>
<keyword evidence="6 13" id="KW-0479">Metal-binding</keyword>
<dbReference type="GO" id="GO:0005789">
    <property type="term" value="C:endoplasmic reticulum membrane"/>
    <property type="evidence" value="ECO:0007669"/>
    <property type="project" value="UniProtKB-SubCell"/>
</dbReference>
<dbReference type="EMBL" id="JACMRX010000006">
    <property type="protein sequence ID" value="KAF7987347.1"/>
    <property type="molecule type" value="Genomic_DNA"/>
</dbReference>
<evidence type="ECO:0000256" key="11">
    <source>
        <dbReference type="ARBA" id="ARBA00023033"/>
    </source>
</evidence>
<evidence type="ECO:0000256" key="5">
    <source>
        <dbReference type="ARBA" id="ARBA00022617"/>
    </source>
</evidence>
<keyword evidence="8" id="KW-0492">Microsome</keyword>
<dbReference type="Pfam" id="PF00067">
    <property type="entry name" value="p450"/>
    <property type="match status" value="2"/>
</dbReference>
<name>A0A835CKM2_APHGI</name>
<keyword evidence="11" id="KW-0503">Monooxygenase</keyword>
<dbReference type="Gene3D" id="1.10.630.10">
    <property type="entry name" value="Cytochrome P450"/>
    <property type="match status" value="1"/>
</dbReference>
<dbReference type="FunFam" id="1.10.630.10:FF:000042">
    <property type="entry name" value="Cytochrome P450"/>
    <property type="match status" value="1"/>
</dbReference>
<dbReference type="InterPro" id="IPR002402">
    <property type="entry name" value="Cyt_P450_E_grp-II"/>
</dbReference>
<evidence type="ECO:0000256" key="2">
    <source>
        <dbReference type="ARBA" id="ARBA00004174"/>
    </source>
</evidence>
<dbReference type="InterPro" id="IPR036396">
    <property type="entry name" value="Cyt_P450_sf"/>
</dbReference>
<evidence type="ECO:0000256" key="6">
    <source>
        <dbReference type="ARBA" id="ARBA00022723"/>
    </source>
</evidence>
<dbReference type="GO" id="GO:0004497">
    <property type="term" value="F:monooxygenase activity"/>
    <property type="evidence" value="ECO:0007669"/>
    <property type="project" value="UniProtKB-KW"/>
</dbReference>
<evidence type="ECO:0000256" key="1">
    <source>
        <dbReference type="ARBA" id="ARBA00001971"/>
    </source>
</evidence>
<evidence type="ECO:0000256" key="14">
    <source>
        <dbReference type="SAM" id="Phobius"/>
    </source>
</evidence>
<keyword evidence="9" id="KW-0560">Oxidoreductase</keyword>
<dbReference type="GO" id="GO:0005506">
    <property type="term" value="F:iron ion binding"/>
    <property type="evidence" value="ECO:0007669"/>
    <property type="project" value="InterPro"/>
</dbReference>
<dbReference type="InterPro" id="IPR050476">
    <property type="entry name" value="Insect_CytP450_Detox"/>
</dbReference>
<comment type="similarity">
    <text evidence="4">Belongs to the cytochrome P450 family.</text>
</comment>
<feature type="transmembrane region" description="Helical" evidence="14">
    <location>
        <begin position="6"/>
        <end position="23"/>
    </location>
</feature>
<keyword evidence="7" id="KW-0256">Endoplasmic reticulum</keyword>
<dbReference type="PANTHER" id="PTHR24292">
    <property type="entry name" value="CYTOCHROME P450"/>
    <property type="match status" value="1"/>
</dbReference>
<gene>
    <name evidence="15" type="ORF">HCN44_003109</name>
</gene>
<dbReference type="CDD" id="cd11056">
    <property type="entry name" value="CYP6-like"/>
    <property type="match status" value="1"/>
</dbReference>
<feature type="binding site" description="axial binding residue" evidence="13">
    <location>
        <position position="467"/>
    </location>
    <ligand>
        <name>heme</name>
        <dbReference type="ChEBI" id="CHEBI:30413"/>
    </ligand>
    <ligandPart>
        <name>Fe</name>
        <dbReference type="ChEBI" id="CHEBI:18248"/>
    </ligandPart>
</feature>
<proteinExistence type="inferred from homology"/>
<dbReference type="GO" id="GO:0020037">
    <property type="term" value="F:heme binding"/>
    <property type="evidence" value="ECO:0007669"/>
    <property type="project" value="InterPro"/>
</dbReference>
<dbReference type="Proteomes" id="UP000639338">
    <property type="component" value="Unassembled WGS sequence"/>
</dbReference>
<dbReference type="PRINTS" id="PR00464">
    <property type="entry name" value="EP450II"/>
</dbReference>
<comment type="cofactor">
    <cofactor evidence="1 13">
        <name>heme</name>
        <dbReference type="ChEBI" id="CHEBI:30413"/>
    </cofactor>
</comment>
<evidence type="ECO:0000256" key="13">
    <source>
        <dbReference type="PIRSR" id="PIRSR602402-1"/>
    </source>
</evidence>
<evidence type="ECO:0000256" key="12">
    <source>
        <dbReference type="ARBA" id="ARBA00023136"/>
    </source>
</evidence>
<evidence type="ECO:0008006" key="17">
    <source>
        <dbReference type="Google" id="ProtNLM"/>
    </source>
</evidence>
<comment type="caution">
    <text evidence="15">The sequence shown here is derived from an EMBL/GenBank/DDBJ whole genome shotgun (WGS) entry which is preliminary data.</text>
</comment>
<evidence type="ECO:0000256" key="7">
    <source>
        <dbReference type="ARBA" id="ARBA00022824"/>
    </source>
</evidence>
<keyword evidence="5 13" id="KW-0349">Heme</keyword>
<comment type="subcellular location">
    <subcellularLocation>
        <location evidence="3">Endoplasmic reticulum membrane</location>
        <topology evidence="3">Peripheral membrane protein</topology>
    </subcellularLocation>
    <subcellularLocation>
        <location evidence="2">Microsome membrane</location>
        <topology evidence="2">Peripheral membrane protein</topology>
    </subcellularLocation>
</comment>
<keyword evidence="12 14" id="KW-0472">Membrane</keyword>
<dbReference type="OrthoDB" id="2789670at2759"/>
<evidence type="ECO:0000256" key="3">
    <source>
        <dbReference type="ARBA" id="ARBA00004406"/>
    </source>
</evidence>
<keyword evidence="14" id="KW-0812">Transmembrane</keyword>